<name>A0A0A9ANG6_ARUDO</name>
<reference evidence="1" key="2">
    <citation type="journal article" date="2015" name="Data Brief">
        <title>Shoot transcriptome of the giant reed, Arundo donax.</title>
        <authorList>
            <person name="Barrero R.A."/>
            <person name="Guerrero F.D."/>
            <person name="Moolhuijzen P."/>
            <person name="Goolsby J.A."/>
            <person name="Tidwell J."/>
            <person name="Bellgard S.E."/>
            <person name="Bellgard M.I."/>
        </authorList>
    </citation>
    <scope>NUCLEOTIDE SEQUENCE</scope>
    <source>
        <tissue evidence="1">Shoot tissue taken approximately 20 cm above the soil surface</tissue>
    </source>
</reference>
<proteinExistence type="predicted"/>
<sequence length="39" mass="4550">MDLMIILEVVTLLVMFSRASWLSLRRQIKHSVSPAGWQH</sequence>
<dbReference type="EMBL" id="GBRH01245239">
    <property type="protein sequence ID" value="JAD52656.1"/>
    <property type="molecule type" value="Transcribed_RNA"/>
</dbReference>
<accession>A0A0A9ANG6</accession>
<dbReference type="AlphaFoldDB" id="A0A0A9ANG6"/>
<protein>
    <submittedName>
        <fullName evidence="1">Cystathionine gamma-synthase</fullName>
    </submittedName>
</protein>
<evidence type="ECO:0000313" key="1">
    <source>
        <dbReference type="EMBL" id="JAD52656.1"/>
    </source>
</evidence>
<organism evidence="1">
    <name type="scientific">Arundo donax</name>
    <name type="common">Giant reed</name>
    <name type="synonym">Donax arundinaceus</name>
    <dbReference type="NCBI Taxonomy" id="35708"/>
    <lineage>
        <taxon>Eukaryota</taxon>
        <taxon>Viridiplantae</taxon>
        <taxon>Streptophyta</taxon>
        <taxon>Embryophyta</taxon>
        <taxon>Tracheophyta</taxon>
        <taxon>Spermatophyta</taxon>
        <taxon>Magnoliopsida</taxon>
        <taxon>Liliopsida</taxon>
        <taxon>Poales</taxon>
        <taxon>Poaceae</taxon>
        <taxon>PACMAD clade</taxon>
        <taxon>Arundinoideae</taxon>
        <taxon>Arundineae</taxon>
        <taxon>Arundo</taxon>
    </lineage>
</organism>
<reference evidence="1" key="1">
    <citation type="submission" date="2014-09" db="EMBL/GenBank/DDBJ databases">
        <authorList>
            <person name="Magalhaes I.L.F."/>
            <person name="Oliveira U."/>
            <person name="Santos F.R."/>
            <person name="Vidigal T.H.D.A."/>
            <person name="Brescovit A.D."/>
            <person name="Santos A.J."/>
        </authorList>
    </citation>
    <scope>NUCLEOTIDE SEQUENCE</scope>
    <source>
        <tissue evidence="1">Shoot tissue taken approximately 20 cm above the soil surface</tissue>
    </source>
</reference>